<dbReference type="InterPro" id="IPR015897">
    <property type="entry name" value="CHK_kinase-like"/>
</dbReference>
<keyword evidence="2" id="KW-1185">Reference proteome</keyword>
<organism evidence="2 3">
    <name type="scientific">Sitophilus oryzae</name>
    <name type="common">Rice weevil</name>
    <name type="synonym">Curculio oryzae</name>
    <dbReference type="NCBI Taxonomy" id="7048"/>
    <lineage>
        <taxon>Eukaryota</taxon>
        <taxon>Metazoa</taxon>
        <taxon>Ecdysozoa</taxon>
        <taxon>Arthropoda</taxon>
        <taxon>Hexapoda</taxon>
        <taxon>Insecta</taxon>
        <taxon>Pterygota</taxon>
        <taxon>Neoptera</taxon>
        <taxon>Endopterygota</taxon>
        <taxon>Coleoptera</taxon>
        <taxon>Polyphaga</taxon>
        <taxon>Cucujiformia</taxon>
        <taxon>Curculionidae</taxon>
        <taxon>Dryophthorinae</taxon>
        <taxon>Sitophilus</taxon>
    </lineage>
</organism>
<dbReference type="PANTHER" id="PTHR11012">
    <property type="entry name" value="PROTEIN KINASE-LIKE DOMAIN-CONTAINING"/>
    <property type="match status" value="1"/>
</dbReference>
<protein>
    <submittedName>
        <fullName evidence="3">Uncharacterized protein LOC115876184</fullName>
    </submittedName>
</protein>
<dbReference type="AlphaFoldDB" id="A0A6J2X9V7"/>
<dbReference type="RefSeq" id="XP_030747740.1">
    <property type="nucleotide sequence ID" value="XM_030891880.1"/>
</dbReference>
<proteinExistence type="predicted"/>
<dbReference type="SUPFAM" id="SSF56112">
    <property type="entry name" value="Protein kinase-like (PK-like)"/>
    <property type="match status" value="1"/>
</dbReference>
<dbReference type="Proteomes" id="UP000504635">
    <property type="component" value="Unplaced"/>
</dbReference>
<dbReference type="InParanoid" id="A0A6J2X9V7"/>
<evidence type="ECO:0000259" key="1">
    <source>
        <dbReference type="SMART" id="SM00587"/>
    </source>
</evidence>
<accession>A0A6J2X9V7</accession>
<dbReference type="PANTHER" id="PTHR11012:SF55">
    <property type="entry name" value="BHLH DOMAIN-CONTAINING PROTEIN"/>
    <property type="match status" value="1"/>
</dbReference>
<dbReference type="OrthoDB" id="191037at2759"/>
<feature type="domain" description="CHK kinase-like" evidence="1">
    <location>
        <begin position="139"/>
        <end position="333"/>
    </location>
</feature>
<dbReference type="InterPro" id="IPR011009">
    <property type="entry name" value="Kinase-like_dom_sf"/>
</dbReference>
<gene>
    <name evidence="3" type="primary">LOC115876184</name>
</gene>
<dbReference type="GeneID" id="115876184"/>
<name>A0A6J2X9V7_SITOR</name>
<evidence type="ECO:0000313" key="2">
    <source>
        <dbReference type="Proteomes" id="UP000504635"/>
    </source>
</evidence>
<evidence type="ECO:0000313" key="3">
    <source>
        <dbReference type="RefSeq" id="XP_030747740.1"/>
    </source>
</evidence>
<sequence length="403" mass="46883">MAKSKFLVPLLDVLLGKYFGEEITVLDSSTYTVPLPVTKVSRYELKVKIFKRVSRQEEKLDLFIKLFEPDVKIHIRLDLLTRFKKEVDTYNLTIPALTEFQRLNGFPEDQLYSNMFAKCIGARVSVEDDKSIPDKTAVIILENLKSLGYASENIVYGGFDLEAARLLVHNLAQFHAVPLAMRIMHLDVFQEKVVPSMAEFKKHTKNPEYYKIIDSIIKQGIEGDNELEPHLDAIFNAIEFSKANTWFTKYYTDETWITLSHSDYSILNLMLIKDDKGHALSSKIVDLQVFEYLHCTSDLLYFLFTSVEQEVLKKNYEALVKIYFERFLEVLTQCQVYTGEYTLKNFYQELTSEAPKVLINILQALPFVTCEKWPEDGEPVLTPKYKRKVRDTLLFMIRKGWIE</sequence>
<dbReference type="SMART" id="SM00587">
    <property type="entry name" value="CHK"/>
    <property type="match status" value="1"/>
</dbReference>
<dbReference type="InterPro" id="IPR004119">
    <property type="entry name" value="EcKL"/>
</dbReference>
<reference evidence="3" key="1">
    <citation type="submission" date="2025-08" db="UniProtKB">
        <authorList>
            <consortium name="RefSeq"/>
        </authorList>
    </citation>
    <scope>IDENTIFICATION</scope>
    <source>
        <tissue evidence="3">Gonads</tissue>
    </source>
</reference>
<dbReference type="Pfam" id="PF02958">
    <property type="entry name" value="EcKL"/>
    <property type="match status" value="1"/>
</dbReference>
<dbReference type="KEGG" id="soy:115876184"/>